<proteinExistence type="predicted"/>
<reference evidence="1 2" key="1">
    <citation type="submission" date="2024-05" db="EMBL/GenBank/DDBJ databases">
        <authorList>
            <person name="Wallberg A."/>
        </authorList>
    </citation>
    <scope>NUCLEOTIDE SEQUENCE [LARGE SCALE GENOMIC DNA]</scope>
</reference>
<dbReference type="AlphaFoldDB" id="A0AAV2S0U7"/>
<gene>
    <name evidence="1" type="ORF">MNOR_LOCUS30404</name>
</gene>
<evidence type="ECO:0000313" key="2">
    <source>
        <dbReference type="Proteomes" id="UP001497623"/>
    </source>
</evidence>
<accession>A0AAV2S0U7</accession>
<sequence length="99" mass="11304">MNLSLLIAKFKWVKNNYTVHGLLHHCSELIALHGGYALSSLSEEGLKPTNKFIGNNITPAYSRKWKEILYVCIVIPKTIQRCSITIESNLTLRYNMILL</sequence>
<comment type="caution">
    <text evidence="1">The sequence shown here is derived from an EMBL/GenBank/DDBJ whole genome shotgun (WGS) entry which is preliminary data.</text>
</comment>
<keyword evidence="2" id="KW-1185">Reference proteome</keyword>
<evidence type="ECO:0000313" key="1">
    <source>
        <dbReference type="EMBL" id="CAL4149329.1"/>
    </source>
</evidence>
<organism evidence="1 2">
    <name type="scientific">Meganyctiphanes norvegica</name>
    <name type="common">Northern krill</name>
    <name type="synonym">Thysanopoda norvegica</name>
    <dbReference type="NCBI Taxonomy" id="48144"/>
    <lineage>
        <taxon>Eukaryota</taxon>
        <taxon>Metazoa</taxon>
        <taxon>Ecdysozoa</taxon>
        <taxon>Arthropoda</taxon>
        <taxon>Crustacea</taxon>
        <taxon>Multicrustacea</taxon>
        <taxon>Malacostraca</taxon>
        <taxon>Eumalacostraca</taxon>
        <taxon>Eucarida</taxon>
        <taxon>Euphausiacea</taxon>
        <taxon>Euphausiidae</taxon>
        <taxon>Meganyctiphanes</taxon>
    </lineage>
</organism>
<dbReference type="Proteomes" id="UP001497623">
    <property type="component" value="Unassembled WGS sequence"/>
</dbReference>
<dbReference type="EMBL" id="CAXKWB010037048">
    <property type="protein sequence ID" value="CAL4149329.1"/>
    <property type="molecule type" value="Genomic_DNA"/>
</dbReference>
<name>A0AAV2S0U7_MEGNR</name>
<protein>
    <submittedName>
        <fullName evidence="1">Uncharacterized protein</fullName>
    </submittedName>
</protein>